<comment type="caution">
    <text evidence="1">The sequence shown here is derived from an EMBL/GenBank/DDBJ whole genome shotgun (WGS) entry which is preliminary data.</text>
</comment>
<keyword evidence="2" id="KW-1185">Reference proteome</keyword>
<proteinExistence type="predicted"/>
<evidence type="ECO:0000313" key="1">
    <source>
        <dbReference type="EMBL" id="KAI4341757.1"/>
    </source>
</evidence>
<name>A0ACB9NYL3_9MYRT</name>
<evidence type="ECO:0000313" key="2">
    <source>
        <dbReference type="Proteomes" id="UP001057402"/>
    </source>
</evidence>
<protein>
    <submittedName>
        <fullName evidence="1">Uncharacterized protein</fullName>
    </submittedName>
</protein>
<dbReference type="EMBL" id="CM042886">
    <property type="protein sequence ID" value="KAI4341757.1"/>
    <property type="molecule type" value="Genomic_DNA"/>
</dbReference>
<gene>
    <name evidence="1" type="ORF">MLD38_026442</name>
</gene>
<accession>A0ACB9NYL3</accession>
<sequence length="397" mass="43083">MGSEPCPKSVLVLCGDYMEDYEVIVPCYVLRAFRVRVDCVSPGKRAGDKCLTAVHDFHGFELYTELPGHLFEINATLDSIQLESYDALIIPGGRFTETLSADDDVVRLVKRFAETGRPIATSCHSQLMLVAAGLLSGGKLCTAFPSLKPVIEMAGGKWWSRNPGSTELDIFACVMDGNLLSTIGWPAYGEYMNFLIRSIGGEITRNGNKSVLFLIGDYVEDHEINVPFRAMESLGCKVDTVSPSKKKGETCVTAIHDHDDDGSQICSEKRGHNFAITANWGEIRADDYDCVVVPGGRSPELLVMNPSALSLVKEFQEKGKVVGAIGQGVWLLAAAGILKGRRCSGSNGLKAMVKAVGGEFNSSECTIDRNLVTAKEWPSLPAFVSELCNLLEVSVIF</sequence>
<organism evidence="1 2">
    <name type="scientific">Melastoma candidum</name>
    <dbReference type="NCBI Taxonomy" id="119954"/>
    <lineage>
        <taxon>Eukaryota</taxon>
        <taxon>Viridiplantae</taxon>
        <taxon>Streptophyta</taxon>
        <taxon>Embryophyta</taxon>
        <taxon>Tracheophyta</taxon>
        <taxon>Spermatophyta</taxon>
        <taxon>Magnoliopsida</taxon>
        <taxon>eudicotyledons</taxon>
        <taxon>Gunneridae</taxon>
        <taxon>Pentapetalae</taxon>
        <taxon>rosids</taxon>
        <taxon>malvids</taxon>
        <taxon>Myrtales</taxon>
        <taxon>Melastomataceae</taxon>
        <taxon>Melastomatoideae</taxon>
        <taxon>Melastomateae</taxon>
        <taxon>Melastoma</taxon>
    </lineage>
</organism>
<dbReference type="Proteomes" id="UP001057402">
    <property type="component" value="Chromosome 7"/>
</dbReference>
<reference evidence="2" key="1">
    <citation type="journal article" date="2023" name="Front. Plant Sci.">
        <title>Chromosomal-level genome assembly of Melastoma candidum provides insights into trichome evolution.</title>
        <authorList>
            <person name="Zhong Y."/>
            <person name="Wu W."/>
            <person name="Sun C."/>
            <person name="Zou P."/>
            <person name="Liu Y."/>
            <person name="Dai S."/>
            <person name="Zhou R."/>
        </authorList>
    </citation>
    <scope>NUCLEOTIDE SEQUENCE [LARGE SCALE GENOMIC DNA]</scope>
</reference>